<evidence type="ECO:0000259" key="7">
    <source>
        <dbReference type="Pfam" id="PF09335"/>
    </source>
</evidence>
<reference evidence="8 9" key="1">
    <citation type="submission" date="2015-10" db="EMBL/GenBank/DDBJ databases">
        <title>Conservation of the essential genome among Caulobacter and Brevundimonas species.</title>
        <authorList>
            <person name="Scott D."/>
            <person name="Ely B."/>
        </authorList>
    </citation>
    <scope>NUCLEOTIDE SEQUENCE [LARGE SCALE GENOMIC DNA]</scope>
    <source>
        <strain evidence="8 9">CB4</strain>
    </source>
</reference>
<feature type="domain" description="VTT" evidence="7">
    <location>
        <begin position="71"/>
        <end position="188"/>
    </location>
</feature>
<dbReference type="OrthoDB" id="9779114at2"/>
<keyword evidence="5 6" id="KW-0472">Membrane</keyword>
<evidence type="ECO:0000256" key="2">
    <source>
        <dbReference type="ARBA" id="ARBA00022475"/>
    </source>
</evidence>
<evidence type="ECO:0000256" key="5">
    <source>
        <dbReference type="ARBA" id="ARBA00023136"/>
    </source>
</evidence>
<dbReference type="AlphaFoldDB" id="A0A0P0NWC9"/>
<dbReference type="EMBL" id="CP013002">
    <property type="protein sequence ID" value="ALL12033.1"/>
    <property type="molecule type" value="Genomic_DNA"/>
</dbReference>
<feature type="transmembrane region" description="Helical" evidence="6">
    <location>
        <begin position="136"/>
        <end position="160"/>
    </location>
</feature>
<evidence type="ECO:0000313" key="9">
    <source>
        <dbReference type="Proteomes" id="UP000056905"/>
    </source>
</evidence>
<keyword evidence="2 6" id="KW-1003">Cell membrane</keyword>
<comment type="similarity">
    <text evidence="6">Belongs to the TVP38/TMEM64 family.</text>
</comment>
<evidence type="ECO:0000256" key="6">
    <source>
        <dbReference type="RuleBase" id="RU366058"/>
    </source>
</evidence>
<evidence type="ECO:0000256" key="3">
    <source>
        <dbReference type="ARBA" id="ARBA00022692"/>
    </source>
</evidence>
<dbReference type="Pfam" id="PF09335">
    <property type="entry name" value="VTT_dom"/>
    <property type="match status" value="1"/>
</dbReference>
<feature type="transmembrane region" description="Helical" evidence="6">
    <location>
        <begin position="49"/>
        <end position="73"/>
    </location>
</feature>
<proteinExistence type="inferred from homology"/>
<dbReference type="KEGG" id="chq:AQ619_00905"/>
<dbReference type="GO" id="GO:0005886">
    <property type="term" value="C:plasma membrane"/>
    <property type="evidence" value="ECO:0007669"/>
    <property type="project" value="UniProtKB-SubCell"/>
</dbReference>
<dbReference type="InterPro" id="IPR015414">
    <property type="entry name" value="TMEM64"/>
</dbReference>
<keyword evidence="3 6" id="KW-0812">Transmembrane</keyword>
<dbReference type="InterPro" id="IPR032816">
    <property type="entry name" value="VTT_dom"/>
</dbReference>
<protein>
    <recommendedName>
        <fullName evidence="6">TVP38/TMEM64 family membrane protein</fullName>
    </recommendedName>
</protein>
<evidence type="ECO:0000313" key="8">
    <source>
        <dbReference type="EMBL" id="ALL12033.1"/>
    </source>
</evidence>
<accession>A0A0P0NWC9</accession>
<feature type="transmembrane region" description="Helical" evidence="6">
    <location>
        <begin position="85"/>
        <end position="106"/>
    </location>
</feature>
<feature type="transmembrane region" description="Helical" evidence="6">
    <location>
        <begin position="167"/>
        <end position="190"/>
    </location>
</feature>
<dbReference type="RefSeq" id="WP_062142948.1">
    <property type="nucleotide sequence ID" value="NZ_CP013002.1"/>
</dbReference>
<keyword evidence="4 6" id="KW-1133">Transmembrane helix</keyword>
<organism evidence="8 9">
    <name type="scientific">Caulobacter henricii</name>
    <dbReference type="NCBI Taxonomy" id="69395"/>
    <lineage>
        <taxon>Bacteria</taxon>
        <taxon>Pseudomonadati</taxon>
        <taxon>Pseudomonadota</taxon>
        <taxon>Alphaproteobacteria</taxon>
        <taxon>Caulobacterales</taxon>
        <taxon>Caulobacteraceae</taxon>
        <taxon>Caulobacter</taxon>
    </lineage>
</organism>
<evidence type="ECO:0000256" key="1">
    <source>
        <dbReference type="ARBA" id="ARBA00004651"/>
    </source>
</evidence>
<gene>
    <name evidence="8" type="ORF">AQ619_00905</name>
</gene>
<name>A0A0P0NWC9_9CAUL</name>
<sequence>MSLLRRFLPLLLLAVLVVAVFASGVTRYLNFEALRTHEAALRAFVGEHLILALLSFMAVYAVATAISLPGGLVLTLTGGYLFGPWIGGGATVVGATIGAILVFYAVRTSLGEVLRRRAEASGGTLKAVIDGVQAGAFGYILTLRLVPLAPFWMVNIAAALAHAPLRAYALATFLGIMPATFIYSGIGAGIGDLIARGETPNAGAIFEPRVLLPLIGLGLLSLGTTLYQRRRARTGNAL</sequence>
<dbReference type="STRING" id="69395.AQ619_00905"/>
<dbReference type="PANTHER" id="PTHR12677:SF59">
    <property type="entry name" value="GOLGI APPARATUS MEMBRANE PROTEIN TVP38-RELATED"/>
    <property type="match status" value="1"/>
</dbReference>
<keyword evidence="9" id="KW-1185">Reference proteome</keyword>
<dbReference type="PANTHER" id="PTHR12677">
    <property type="entry name" value="GOLGI APPARATUS MEMBRANE PROTEIN TVP38-RELATED"/>
    <property type="match status" value="1"/>
</dbReference>
<comment type="subcellular location">
    <subcellularLocation>
        <location evidence="1 6">Cell membrane</location>
        <topology evidence="1 6">Multi-pass membrane protein</topology>
    </subcellularLocation>
</comment>
<dbReference type="Proteomes" id="UP000056905">
    <property type="component" value="Chromosome"/>
</dbReference>
<evidence type="ECO:0000256" key="4">
    <source>
        <dbReference type="ARBA" id="ARBA00022989"/>
    </source>
</evidence>
<feature type="transmembrane region" description="Helical" evidence="6">
    <location>
        <begin position="210"/>
        <end position="227"/>
    </location>
</feature>